<dbReference type="GO" id="GO:0004190">
    <property type="term" value="F:aspartic-type endopeptidase activity"/>
    <property type="evidence" value="ECO:0007669"/>
    <property type="project" value="UniProtKB-KW"/>
</dbReference>
<evidence type="ECO:0000313" key="6">
    <source>
        <dbReference type="Proteomes" id="UP001054252"/>
    </source>
</evidence>
<dbReference type="PANTHER" id="PTHR11439:SF502">
    <property type="entry name" value="SECRETED RXLR EFFECTOR PROTEIN 161-LIKE"/>
    <property type="match status" value="1"/>
</dbReference>
<dbReference type="InterPro" id="IPR054722">
    <property type="entry name" value="PolX-like_BBD"/>
</dbReference>
<feature type="domain" description="DUF4219" evidence="3">
    <location>
        <begin position="18"/>
        <end position="44"/>
    </location>
</feature>
<dbReference type="Proteomes" id="UP001054252">
    <property type="component" value="Unassembled WGS sequence"/>
</dbReference>
<protein>
    <submittedName>
        <fullName evidence="5">Uncharacterized protein</fullName>
    </submittedName>
</protein>
<evidence type="ECO:0000313" key="5">
    <source>
        <dbReference type="EMBL" id="GKV19412.1"/>
    </source>
</evidence>
<dbReference type="PANTHER" id="PTHR11439">
    <property type="entry name" value="GAG-POL-RELATED RETROTRANSPOSON"/>
    <property type="match status" value="1"/>
</dbReference>
<evidence type="ECO:0000259" key="2">
    <source>
        <dbReference type="Pfam" id="PF07727"/>
    </source>
</evidence>
<dbReference type="EMBL" id="BPVZ01000052">
    <property type="protein sequence ID" value="GKV19412.1"/>
    <property type="molecule type" value="Genomic_DNA"/>
</dbReference>
<dbReference type="InterPro" id="IPR043502">
    <property type="entry name" value="DNA/RNA_pol_sf"/>
</dbReference>
<accession>A0AAV5K5Z9</accession>
<dbReference type="InterPro" id="IPR025314">
    <property type="entry name" value="DUF4219"/>
</dbReference>
<name>A0AAV5K5Z9_9ROSI</name>
<dbReference type="SUPFAM" id="SSF56672">
    <property type="entry name" value="DNA/RNA polymerases"/>
    <property type="match status" value="1"/>
</dbReference>
<feature type="domain" description="Retrovirus-related Pol polyprotein from transposon TNT 1-94-like beta-barrel" evidence="4">
    <location>
        <begin position="67"/>
        <end position="141"/>
    </location>
</feature>
<feature type="domain" description="Reverse transcriptase Ty1/copia-type" evidence="2">
    <location>
        <begin position="271"/>
        <end position="387"/>
    </location>
</feature>
<dbReference type="Pfam" id="PF07727">
    <property type="entry name" value="RVT_2"/>
    <property type="match status" value="1"/>
</dbReference>
<reference evidence="5 6" key="1">
    <citation type="journal article" date="2021" name="Commun. Biol.">
        <title>The genome of Shorea leprosula (Dipterocarpaceae) highlights the ecological relevance of drought in aseasonal tropical rainforests.</title>
        <authorList>
            <person name="Ng K.K.S."/>
            <person name="Kobayashi M.J."/>
            <person name="Fawcett J.A."/>
            <person name="Hatakeyama M."/>
            <person name="Paape T."/>
            <person name="Ng C.H."/>
            <person name="Ang C.C."/>
            <person name="Tnah L.H."/>
            <person name="Lee C.T."/>
            <person name="Nishiyama T."/>
            <person name="Sese J."/>
            <person name="O'Brien M.J."/>
            <person name="Copetti D."/>
            <person name="Mohd Noor M.I."/>
            <person name="Ong R.C."/>
            <person name="Putra M."/>
            <person name="Sireger I.Z."/>
            <person name="Indrioko S."/>
            <person name="Kosugi Y."/>
            <person name="Izuno A."/>
            <person name="Isagi Y."/>
            <person name="Lee S.L."/>
            <person name="Shimizu K.K."/>
        </authorList>
    </citation>
    <scope>NUCLEOTIDE SEQUENCE [LARGE SCALE GENOMIC DNA]</scope>
    <source>
        <strain evidence="5">214</strain>
    </source>
</reference>
<evidence type="ECO:0000259" key="3">
    <source>
        <dbReference type="Pfam" id="PF13961"/>
    </source>
</evidence>
<sequence>MSSSLSQHGGSQSNPPLFTRKNYDVWAINMKVFLKGNDVWDSVEKGFNPPRLPQNPSVAQIKQHADGCTCHMANNEAIFPELDKLVRIKVKLGNGSIVQSKGKGIVVVQAKKGTKYIHDVLFIPSLSQNLLSVAQMLRKGYSVSFVNNACHIYDFCGVELARIKMVENGFPIMWNSPCLHAVYVSKFDETSLWHNIYGHFNLRSLKFLQSNELVRDLPEIHVNDVVQGKTPIEAWDLQVEEDSYWDWDKRVVVKNGDIASIKDVAEASKEEISTSNIRTKMNPDGSIHKHKAKLVVKGYAQQARIDYGDTFALVAWHDIVKMLNVLSTNCGWTIYHMDVKSAFLNGHLQEDIYVQQPEGFIIFSHEDRVCKLKKTLYRLKQAPRSWFMHSPSQAHFGATKKVLRYLNGTSNYLWFKKHKHGILHCFSNSDWAGSHKDAKSTTGFVFFFGSMTCSWMSRKQEVVAQSTSEAEYITATEAVNHAAWINKMLIDMGCYQPKPCVIQYDNNSTICIDHNPIQYGRTKHINVKFHVLRNMVQSKESEIAYCDNNEQVADIFTKALSKFKFEKFISKLGVSSKNSRGVLKT</sequence>
<proteinExistence type="predicted"/>
<dbReference type="InterPro" id="IPR013103">
    <property type="entry name" value="RVT_2"/>
</dbReference>
<dbReference type="AlphaFoldDB" id="A0AAV5K5Z9"/>
<keyword evidence="1" id="KW-0378">Hydrolase</keyword>
<organism evidence="5 6">
    <name type="scientific">Rubroshorea leprosula</name>
    <dbReference type="NCBI Taxonomy" id="152421"/>
    <lineage>
        <taxon>Eukaryota</taxon>
        <taxon>Viridiplantae</taxon>
        <taxon>Streptophyta</taxon>
        <taxon>Embryophyta</taxon>
        <taxon>Tracheophyta</taxon>
        <taxon>Spermatophyta</taxon>
        <taxon>Magnoliopsida</taxon>
        <taxon>eudicotyledons</taxon>
        <taxon>Gunneridae</taxon>
        <taxon>Pentapetalae</taxon>
        <taxon>rosids</taxon>
        <taxon>malvids</taxon>
        <taxon>Malvales</taxon>
        <taxon>Dipterocarpaceae</taxon>
        <taxon>Rubroshorea</taxon>
    </lineage>
</organism>
<evidence type="ECO:0000259" key="4">
    <source>
        <dbReference type="Pfam" id="PF22936"/>
    </source>
</evidence>
<gene>
    <name evidence="5" type="ORF">SLEP1_g29676</name>
</gene>
<keyword evidence="1" id="KW-0645">Protease</keyword>
<comment type="caution">
    <text evidence="5">The sequence shown here is derived from an EMBL/GenBank/DDBJ whole genome shotgun (WGS) entry which is preliminary data.</text>
</comment>
<keyword evidence="1" id="KW-0064">Aspartyl protease</keyword>
<keyword evidence="6" id="KW-1185">Reference proteome</keyword>
<dbReference type="Pfam" id="PF22936">
    <property type="entry name" value="Pol_BBD"/>
    <property type="match status" value="1"/>
</dbReference>
<dbReference type="CDD" id="cd09272">
    <property type="entry name" value="RNase_HI_RT_Ty1"/>
    <property type="match status" value="1"/>
</dbReference>
<evidence type="ECO:0000256" key="1">
    <source>
        <dbReference type="ARBA" id="ARBA00022750"/>
    </source>
</evidence>
<dbReference type="Pfam" id="PF13961">
    <property type="entry name" value="DUF4219"/>
    <property type="match status" value="1"/>
</dbReference>